<comment type="caution">
    <text evidence="1">The sequence shown here is derived from an EMBL/GenBank/DDBJ whole genome shotgun (WGS) entry which is preliminary data.</text>
</comment>
<evidence type="ECO:0000313" key="1">
    <source>
        <dbReference type="EMBL" id="OKO97532.1"/>
    </source>
</evidence>
<accession>A0A1Q5TBC3</accession>
<protein>
    <submittedName>
        <fullName evidence="1">Uncharacterized protein</fullName>
    </submittedName>
</protein>
<dbReference type="Proteomes" id="UP000186955">
    <property type="component" value="Unassembled WGS sequence"/>
</dbReference>
<keyword evidence="2" id="KW-1185">Reference proteome</keyword>
<evidence type="ECO:0000313" key="2">
    <source>
        <dbReference type="Proteomes" id="UP000186955"/>
    </source>
</evidence>
<dbReference type="EMBL" id="MNBE01000695">
    <property type="protein sequence ID" value="OKO97532.1"/>
    <property type="molecule type" value="Genomic_DNA"/>
</dbReference>
<gene>
    <name evidence="1" type="ORF">PENSUB_10326</name>
</gene>
<reference evidence="1 2" key="1">
    <citation type="submission" date="2016-10" db="EMBL/GenBank/DDBJ databases">
        <title>Genome sequence of the ascomycete fungus Penicillium subrubescens.</title>
        <authorList>
            <person name="De Vries R.P."/>
            <person name="Peng M."/>
            <person name="Dilokpimol A."/>
            <person name="Hilden K."/>
            <person name="Makela M.R."/>
            <person name="Grigoriev I."/>
            <person name="Riley R."/>
            <person name="Granchi Z."/>
        </authorList>
    </citation>
    <scope>NUCLEOTIDE SEQUENCE [LARGE SCALE GENOMIC DNA]</scope>
    <source>
        <strain evidence="1 2">CBS 132785</strain>
    </source>
</reference>
<dbReference type="AlphaFoldDB" id="A0A1Q5TBC3"/>
<name>A0A1Q5TBC3_9EURO</name>
<sequence>MPAKHAKAWVSSVYGPYHAKPAYRKTYFLHQPVSPASKPRHFTRFPEMGHQDCCYRPNMMAWKQRH</sequence>
<proteinExistence type="predicted"/>
<organism evidence="1 2">
    <name type="scientific">Penicillium subrubescens</name>
    <dbReference type="NCBI Taxonomy" id="1316194"/>
    <lineage>
        <taxon>Eukaryota</taxon>
        <taxon>Fungi</taxon>
        <taxon>Dikarya</taxon>
        <taxon>Ascomycota</taxon>
        <taxon>Pezizomycotina</taxon>
        <taxon>Eurotiomycetes</taxon>
        <taxon>Eurotiomycetidae</taxon>
        <taxon>Eurotiales</taxon>
        <taxon>Aspergillaceae</taxon>
        <taxon>Penicillium</taxon>
    </lineage>
</organism>